<dbReference type="RefSeq" id="WP_119624595.1">
    <property type="nucleotide sequence ID" value="NZ_QXRZ01000009.1"/>
</dbReference>
<evidence type="ECO:0000256" key="3">
    <source>
        <dbReference type="SAM" id="Phobius"/>
    </source>
</evidence>
<evidence type="ECO:0000259" key="4">
    <source>
        <dbReference type="Pfam" id="PF00892"/>
    </source>
</evidence>
<dbReference type="GO" id="GO:0016020">
    <property type="term" value="C:membrane"/>
    <property type="evidence" value="ECO:0007669"/>
    <property type="project" value="InterPro"/>
</dbReference>
<evidence type="ECO:0000313" key="6">
    <source>
        <dbReference type="Proteomes" id="UP000283576"/>
    </source>
</evidence>
<feature type="transmembrane region" description="Helical" evidence="3">
    <location>
        <begin position="95"/>
        <end position="117"/>
    </location>
</feature>
<evidence type="ECO:0000313" key="5">
    <source>
        <dbReference type="EMBL" id="RIL41605.1"/>
    </source>
</evidence>
<dbReference type="Pfam" id="PF00892">
    <property type="entry name" value="EamA"/>
    <property type="match status" value="2"/>
</dbReference>
<dbReference type="PANTHER" id="PTHR12715">
    <property type="entry name" value="TRANSPORTER, DRUG/METABOLITE EXPORTER FAMILY"/>
    <property type="match status" value="1"/>
</dbReference>
<keyword evidence="3" id="KW-1133">Transmembrane helix</keyword>
<feature type="transmembrane region" description="Helical" evidence="3">
    <location>
        <begin position="124"/>
        <end position="145"/>
    </location>
</feature>
<evidence type="ECO:0000256" key="2">
    <source>
        <dbReference type="ARBA" id="ARBA00007362"/>
    </source>
</evidence>
<feature type="transmembrane region" description="Helical" evidence="3">
    <location>
        <begin position="151"/>
        <end position="172"/>
    </location>
</feature>
<dbReference type="InterPro" id="IPR000620">
    <property type="entry name" value="EamA_dom"/>
</dbReference>
<dbReference type="PANTHER" id="PTHR12715:SF4">
    <property type="entry name" value="EAMA DOMAIN-CONTAINING PROTEIN"/>
    <property type="match status" value="1"/>
</dbReference>
<keyword evidence="3" id="KW-0472">Membrane</keyword>
<feature type="transmembrane region" description="Helical" evidence="3">
    <location>
        <begin position="273"/>
        <end position="291"/>
    </location>
</feature>
<feature type="transmembrane region" description="Helical" evidence="3">
    <location>
        <begin position="12"/>
        <end position="31"/>
    </location>
</feature>
<dbReference type="InterPro" id="IPR037185">
    <property type="entry name" value="EmrE-like"/>
</dbReference>
<reference evidence="5 6" key="1">
    <citation type="journal article" date="2016" name="Front. Microbiol.">
        <title>Comprehensive Phylogenetic Analysis of Bovine Non-aureus Staphylococci Species Based on Whole-Genome Sequencing.</title>
        <authorList>
            <person name="Naushad S."/>
            <person name="Barkema H.W."/>
            <person name="Luby C."/>
            <person name="Condas L.A."/>
            <person name="Nobrega D.B."/>
            <person name="Carson D.A."/>
            <person name="De Buck J."/>
        </authorList>
    </citation>
    <scope>NUCLEOTIDE SEQUENCE [LARGE SCALE GENOMIC DNA]</scope>
    <source>
        <strain evidence="5 6">SNUC 1388</strain>
    </source>
</reference>
<feature type="transmembrane region" description="Helical" evidence="3">
    <location>
        <begin position="250"/>
        <end position="267"/>
    </location>
</feature>
<proteinExistence type="inferred from homology"/>
<organism evidence="5 6">
    <name type="scientific">Staphylococcus gallinarum</name>
    <dbReference type="NCBI Taxonomy" id="1293"/>
    <lineage>
        <taxon>Bacteria</taxon>
        <taxon>Bacillati</taxon>
        <taxon>Bacillota</taxon>
        <taxon>Bacilli</taxon>
        <taxon>Bacillales</taxon>
        <taxon>Staphylococcaceae</taxon>
        <taxon>Staphylococcus</taxon>
    </lineage>
</organism>
<feature type="domain" description="EamA" evidence="4">
    <location>
        <begin position="15"/>
        <end position="144"/>
    </location>
</feature>
<keyword evidence="3" id="KW-0812">Transmembrane</keyword>
<comment type="subcellular location">
    <subcellularLocation>
        <location evidence="1">Endomembrane system</location>
        <topology evidence="1">Multi-pass membrane protein</topology>
    </subcellularLocation>
</comment>
<comment type="caution">
    <text evidence="5">The sequence shown here is derived from an EMBL/GenBank/DDBJ whole genome shotgun (WGS) entry which is preliminary data.</text>
</comment>
<evidence type="ECO:0000256" key="1">
    <source>
        <dbReference type="ARBA" id="ARBA00004127"/>
    </source>
</evidence>
<dbReference type="EMBL" id="QXRZ01000009">
    <property type="protein sequence ID" value="RIL41605.1"/>
    <property type="molecule type" value="Genomic_DNA"/>
</dbReference>
<gene>
    <name evidence="5" type="ORF">BUZ01_11775</name>
</gene>
<feature type="transmembrane region" description="Helical" evidence="3">
    <location>
        <begin position="184"/>
        <end position="203"/>
    </location>
</feature>
<accession>A0A418HL45</accession>
<sequence>MLILNGFKAKFKVNLAFSITILLWASAFPIIKIALQDFRGQNLVALRLLVASTILLVYAIIKKYPIPNWKDLPVILLLGFCGFTVYHIGLSYGELFISSGVASLLVSLTPIFSALLAKYFLKEHFTIIGWLGSLIAFLGILFITFGEDEKLSVMIIGVVLTLLATIGESIYFTFQTKYLKKYGFIPLTVYTIIGSNLFTIIFIPNALFELGQANYFSIISVLYLGVFPTVLPYIALAYTIQKVGVSDATISLYLTPVISIILAHLIIGESPTIITIVGGAITLLGVSTIVFKEKFWIVINNIKSNS</sequence>
<feature type="transmembrane region" description="Helical" evidence="3">
    <location>
        <begin position="215"/>
        <end position="238"/>
    </location>
</feature>
<dbReference type="Proteomes" id="UP000283576">
    <property type="component" value="Unassembled WGS sequence"/>
</dbReference>
<dbReference type="InterPro" id="IPR052756">
    <property type="entry name" value="Alkyne_AA_exporter"/>
</dbReference>
<feature type="domain" description="EamA" evidence="4">
    <location>
        <begin position="156"/>
        <end position="290"/>
    </location>
</feature>
<comment type="similarity">
    <text evidence="2">Belongs to the EamA transporter family.</text>
</comment>
<feature type="transmembrane region" description="Helical" evidence="3">
    <location>
        <begin position="43"/>
        <end position="60"/>
    </location>
</feature>
<protein>
    <submittedName>
        <fullName evidence="5">DMT family transporter</fullName>
    </submittedName>
</protein>
<feature type="transmembrane region" description="Helical" evidence="3">
    <location>
        <begin position="72"/>
        <end position="89"/>
    </location>
</feature>
<dbReference type="AlphaFoldDB" id="A0A418HL45"/>
<name>A0A418HL45_STAGA</name>
<dbReference type="SUPFAM" id="SSF103481">
    <property type="entry name" value="Multidrug resistance efflux transporter EmrE"/>
    <property type="match status" value="2"/>
</dbReference>